<dbReference type="Pfam" id="PF01436">
    <property type="entry name" value="NHL"/>
    <property type="match status" value="1"/>
</dbReference>
<feature type="compositionally biased region" description="Low complexity" evidence="13">
    <location>
        <begin position="117"/>
        <end position="138"/>
    </location>
</feature>
<accession>A0A1W0XET1</accession>
<dbReference type="CDD" id="cd14958">
    <property type="entry name" value="NHL_PAL_like"/>
    <property type="match status" value="1"/>
</dbReference>
<dbReference type="Gene3D" id="2.120.10.30">
    <property type="entry name" value="TolB, C-terminal domain"/>
    <property type="match status" value="1"/>
</dbReference>
<protein>
    <recommendedName>
        <fullName evidence="1">peptidylamidoglycolate lyase</fullName>
        <ecNumber evidence="1">4.3.2.5</ecNumber>
    </recommendedName>
</protein>
<feature type="binding site" evidence="8">
    <location>
        <position position="566"/>
    </location>
    <ligand>
        <name>a protein</name>
        <dbReference type="ChEBI" id="CHEBI:16541"/>
    </ligand>
    <ligandPart>
        <name>C-terminal Xaa-(2S)-2-hydroxyglycine residue</name>
        <dbReference type="ChEBI" id="CHEBI:142768"/>
    </ligandPart>
</feature>
<dbReference type="AlphaFoldDB" id="A0A1W0XET1"/>
<keyword evidence="9" id="KW-0106">Calcium</keyword>
<keyword evidence="3" id="KW-0732">Signal</keyword>
<feature type="binding site" evidence="8">
    <location>
        <position position="447"/>
    </location>
    <ligand>
        <name>a protein</name>
        <dbReference type="ChEBI" id="CHEBI:16541"/>
    </ligand>
    <ligandPart>
        <name>C-terminal Xaa-(2S)-2-hydroxyglycine residue</name>
        <dbReference type="ChEBI" id="CHEBI:142768"/>
    </ligandPart>
</feature>
<dbReference type="InterPro" id="IPR004827">
    <property type="entry name" value="bZIP"/>
</dbReference>
<dbReference type="OrthoDB" id="10018185at2759"/>
<evidence type="ECO:0000256" key="11">
    <source>
        <dbReference type="PROSITE-ProRule" id="PRU00504"/>
    </source>
</evidence>
<evidence type="ECO:0000259" key="14">
    <source>
        <dbReference type="PROSITE" id="PS50217"/>
    </source>
</evidence>
<sequence length="741" mass="81423">MSEAANGGRGLWDLLFGVGDVNENIKMEDSPAFDMDLSDDFLSLLGEQTEGHQEGEGVLGLNLMTGQENRMMDILPGMEELSSCSDLDLEALGELSAYLQQLPSECAFSSSSSGISSSCSDDGSVSSDSPSLQGSPKSTHSISSASDNGKEELILSREELILLKKEGLTLPKSHPLTKQEERTLKKIRRKIRNKKSAQESRRKKKVYMDTLEDQVKDVTTQNKALQKRVKELEKENVSLQQQLKTLQNIFGRATRTTKATGTCLMALVLSVCLVVAPYTQTNSVEGEKELLVGDYQGDNMAPVPSRIIYNFDGPPEPRLYGIPLAKDGFRMPREDHDSLLPRKANSTPVNSHQEIVRDNMRRICSSYKDLLHKMAIWKGLFILVCFGSIAASQKIEPKPGPGTEINEVKGGEGDSAVWPLRNVAYGDVSGIAEWGSHSNGELFILHRGPNRWNEGCFNLSNVYQNLEKGPIQEDVLVGIDSITGEQLHSWGRDRFFLPHGLSVDGRGYFWITDVALHQVFKVDPASLKTSLVLGTAGVPGSDQSHFCKPTDVAVARDGSFFVADGYCNSRIIKFSAEGEFLLEFGRPTISGLTDAGDTLNVPHSLALLENYDLICVANREGEKIQCFTAGLEANSQAGRFVLQVAHPSLSRVFAIRYSQAVNRLYAVNGVGFGLEDKPIMIFSINVLSSEVQTWNPAEDGVVLKAPHGLTVSQDGHYLYVADLSPQPTVWKFENQDFKLPA</sequence>
<dbReference type="SUPFAM" id="SSF101898">
    <property type="entry name" value="NHL repeat"/>
    <property type="match status" value="1"/>
</dbReference>
<dbReference type="SMART" id="SM00338">
    <property type="entry name" value="BRLZ"/>
    <property type="match status" value="1"/>
</dbReference>
<keyword evidence="9" id="KW-0862">Zinc</keyword>
<dbReference type="PRINTS" id="PR00790">
    <property type="entry name" value="PAMONOXGNASE"/>
</dbReference>
<dbReference type="InterPro" id="IPR011042">
    <property type="entry name" value="6-blade_b-propeller_TolB-like"/>
</dbReference>
<feature type="disulfide bond" evidence="10">
    <location>
        <begin position="615"/>
        <end position="626"/>
    </location>
</feature>
<dbReference type="GO" id="GO:0004598">
    <property type="term" value="F:peptidylamidoglycolate lyase activity"/>
    <property type="evidence" value="ECO:0007669"/>
    <property type="project" value="UniProtKB-EC"/>
</dbReference>
<feature type="repeat" description="NHL" evidence="11">
    <location>
        <begin position="484"/>
        <end position="525"/>
    </location>
</feature>
<feature type="binding site" evidence="9">
    <location>
        <position position="501"/>
    </location>
    <ligand>
        <name>Ca(2+)</name>
        <dbReference type="ChEBI" id="CHEBI:29108"/>
        <note>structural</note>
    </ligand>
</feature>
<dbReference type="GO" id="GO:0046872">
    <property type="term" value="F:metal ion binding"/>
    <property type="evidence" value="ECO:0007669"/>
    <property type="project" value="UniProtKB-KW"/>
</dbReference>
<evidence type="ECO:0000313" key="15">
    <source>
        <dbReference type="EMBL" id="OQV25861.1"/>
    </source>
</evidence>
<feature type="repeat" description="NHL" evidence="11">
    <location>
        <begin position="533"/>
        <end position="577"/>
    </location>
</feature>
<evidence type="ECO:0000256" key="7">
    <source>
        <dbReference type="ARBA" id="ARBA00023239"/>
    </source>
</evidence>
<feature type="domain" description="BZIP" evidence="14">
    <location>
        <begin position="183"/>
        <end position="246"/>
    </location>
</feature>
<dbReference type="InterPro" id="IPR001258">
    <property type="entry name" value="NHL_repeat"/>
</dbReference>
<dbReference type="GO" id="GO:0003700">
    <property type="term" value="F:DNA-binding transcription factor activity"/>
    <property type="evidence" value="ECO:0007669"/>
    <property type="project" value="InterPro"/>
</dbReference>
<dbReference type="GO" id="GO:0004504">
    <property type="term" value="F:peptidylglycine monooxygenase activity"/>
    <property type="evidence" value="ECO:0007669"/>
    <property type="project" value="TreeGrafter"/>
</dbReference>
<feature type="disulfide bond" evidence="10">
    <location>
        <begin position="547"/>
        <end position="567"/>
    </location>
</feature>
<evidence type="ECO:0000256" key="8">
    <source>
        <dbReference type="PIRSR" id="PIRSR600720-1"/>
    </source>
</evidence>
<dbReference type="GO" id="GO:0005576">
    <property type="term" value="C:extracellular region"/>
    <property type="evidence" value="ECO:0007669"/>
    <property type="project" value="TreeGrafter"/>
</dbReference>
<evidence type="ECO:0000256" key="3">
    <source>
        <dbReference type="ARBA" id="ARBA00022729"/>
    </source>
</evidence>
<dbReference type="PANTHER" id="PTHR10680">
    <property type="entry name" value="PEPTIDYL-GLYCINE ALPHA-AMIDATING MONOOXYGENASE"/>
    <property type="match status" value="1"/>
</dbReference>
<proteinExistence type="predicted"/>
<dbReference type="PANTHER" id="PTHR10680:SF14">
    <property type="entry name" value="PEPTIDYL-GLYCINE ALPHA-AMIDATING MONOOXYGENASE"/>
    <property type="match status" value="1"/>
</dbReference>
<evidence type="ECO:0000256" key="1">
    <source>
        <dbReference type="ARBA" id="ARBA00012343"/>
    </source>
</evidence>
<evidence type="ECO:0000313" key="16">
    <source>
        <dbReference type="Proteomes" id="UP000192578"/>
    </source>
</evidence>
<dbReference type="Proteomes" id="UP000192578">
    <property type="component" value="Unassembled WGS sequence"/>
</dbReference>
<comment type="caution">
    <text evidence="15">The sequence shown here is derived from an EMBL/GenBank/DDBJ whole genome shotgun (WGS) entry which is preliminary data.</text>
</comment>
<dbReference type="PROSITE" id="PS51125">
    <property type="entry name" value="NHL"/>
    <property type="match status" value="2"/>
</dbReference>
<organism evidence="15 16">
    <name type="scientific">Hypsibius exemplaris</name>
    <name type="common">Freshwater tardigrade</name>
    <dbReference type="NCBI Taxonomy" id="2072580"/>
    <lineage>
        <taxon>Eukaryota</taxon>
        <taxon>Metazoa</taxon>
        <taxon>Ecdysozoa</taxon>
        <taxon>Tardigrada</taxon>
        <taxon>Eutardigrada</taxon>
        <taxon>Parachela</taxon>
        <taxon>Hypsibioidea</taxon>
        <taxon>Hypsibiidae</taxon>
        <taxon>Hypsibius</taxon>
    </lineage>
</organism>
<feature type="binding site" evidence="8">
    <location>
        <position position="619"/>
    </location>
    <ligand>
        <name>a protein</name>
        <dbReference type="ChEBI" id="CHEBI:16541"/>
    </ligand>
    <ligandPart>
        <name>C-terminal Xaa-(2S)-2-hydroxyglycine residue</name>
        <dbReference type="ChEBI" id="CHEBI:142768"/>
    </ligandPart>
</feature>
<keyword evidence="12" id="KW-0175">Coiled coil</keyword>
<comment type="cofactor">
    <cofactor evidence="9">
        <name>Zn(2+)</name>
        <dbReference type="ChEBI" id="CHEBI:29105"/>
    </cofactor>
    <text evidence="9">Binds one Zn(2+) ion per subunit.</text>
</comment>
<evidence type="ECO:0000256" key="13">
    <source>
        <dbReference type="SAM" id="MobiDB-lite"/>
    </source>
</evidence>
<keyword evidence="6" id="KW-0325">Glycoprotein</keyword>
<keyword evidence="16" id="KW-1185">Reference proteome</keyword>
<feature type="binding site" evidence="9">
    <location>
        <position position="707"/>
    </location>
    <ligand>
        <name>Zn(2+)</name>
        <dbReference type="ChEBI" id="CHEBI:29105"/>
        <note>catalytic</note>
    </ligand>
</feature>
<dbReference type="InterPro" id="IPR046347">
    <property type="entry name" value="bZIP_sf"/>
</dbReference>
<evidence type="ECO:0000256" key="4">
    <source>
        <dbReference type="ARBA" id="ARBA00022737"/>
    </source>
</evidence>
<evidence type="ECO:0000256" key="9">
    <source>
        <dbReference type="PIRSR" id="PIRSR600720-2"/>
    </source>
</evidence>
<dbReference type="CDD" id="cd14689">
    <property type="entry name" value="bZIP_CREB3"/>
    <property type="match status" value="1"/>
</dbReference>
<feature type="binding site" evidence="9">
    <location>
        <position position="499"/>
    </location>
    <ligand>
        <name>Zn(2+)</name>
        <dbReference type="ChEBI" id="CHEBI:29105"/>
        <note>catalytic</note>
    </ligand>
</feature>
<feature type="coiled-coil region" evidence="12">
    <location>
        <begin position="177"/>
        <end position="249"/>
    </location>
</feature>
<dbReference type="PROSITE" id="PS50217">
    <property type="entry name" value="BZIP"/>
    <property type="match status" value="1"/>
</dbReference>
<dbReference type="GO" id="GO:0016020">
    <property type="term" value="C:membrane"/>
    <property type="evidence" value="ECO:0007669"/>
    <property type="project" value="InterPro"/>
</dbReference>
<evidence type="ECO:0000256" key="5">
    <source>
        <dbReference type="ARBA" id="ARBA00023157"/>
    </source>
</evidence>
<dbReference type="EC" id="4.3.2.5" evidence="1"/>
<feature type="binding site" evidence="9">
    <location>
        <position position="603"/>
    </location>
    <ligand>
        <name>Zn(2+)</name>
        <dbReference type="ChEBI" id="CHEBI:29105"/>
        <note>catalytic</note>
    </ligand>
</feature>
<keyword evidence="15" id="KW-0560">Oxidoreductase</keyword>
<dbReference type="Pfam" id="PF00170">
    <property type="entry name" value="bZIP_1"/>
    <property type="match status" value="1"/>
</dbReference>
<keyword evidence="2 9" id="KW-0479">Metal-binding</keyword>
<dbReference type="PROSITE" id="PS00036">
    <property type="entry name" value="BZIP_BASIC"/>
    <property type="match status" value="1"/>
</dbReference>
<reference evidence="16" key="1">
    <citation type="submission" date="2017-01" db="EMBL/GenBank/DDBJ databases">
        <title>Comparative genomics of anhydrobiosis in the tardigrade Hypsibius dujardini.</title>
        <authorList>
            <person name="Yoshida Y."/>
            <person name="Koutsovoulos G."/>
            <person name="Laetsch D."/>
            <person name="Stevens L."/>
            <person name="Kumar S."/>
            <person name="Horikawa D."/>
            <person name="Ishino K."/>
            <person name="Komine S."/>
            <person name="Tomita M."/>
            <person name="Blaxter M."/>
            <person name="Arakawa K."/>
        </authorList>
    </citation>
    <scope>NUCLEOTIDE SEQUENCE [LARGE SCALE GENOMIC DNA]</scope>
    <source>
        <strain evidence="16">Z151</strain>
    </source>
</reference>
<evidence type="ECO:0000256" key="10">
    <source>
        <dbReference type="PIRSR" id="PIRSR600720-3"/>
    </source>
</evidence>
<dbReference type="Gene3D" id="1.20.5.170">
    <property type="match status" value="1"/>
</dbReference>
<evidence type="ECO:0000256" key="12">
    <source>
        <dbReference type="SAM" id="Coils"/>
    </source>
</evidence>
<gene>
    <name evidence="15" type="ORF">BV898_00010</name>
</gene>
<dbReference type="EMBL" id="MTYJ01000001">
    <property type="protein sequence ID" value="OQV25861.1"/>
    <property type="molecule type" value="Genomic_DNA"/>
</dbReference>
<feature type="region of interest" description="Disordered" evidence="13">
    <location>
        <begin position="117"/>
        <end position="149"/>
    </location>
</feature>
<evidence type="ECO:0000256" key="2">
    <source>
        <dbReference type="ARBA" id="ARBA00022723"/>
    </source>
</evidence>
<evidence type="ECO:0000256" key="6">
    <source>
        <dbReference type="ARBA" id="ARBA00023180"/>
    </source>
</evidence>
<keyword evidence="4" id="KW-0677">Repeat</keyword>
<keyword evidence="5 10" id="KW-1015">Disulfide bond</keyword>
<dbReference type="SUPFAM" id="SSF57959">
    <property type="entry name" value="Leucine zipper domain"/>
    <property type="match status" value="1"/>
</dbReference>
<dbReference type="InterPro" id="IPR000720">
    <property type="entry name" value="PHM/PAL"/>
</dbReference>
<dbReference type="GO" id="GO:0006518">
    <property type="term" value="P:peptide metabolic process"/>
    <property type="evidence" value="ECO:0007669"/>
    <property type="project" value="InterPro"/>
</dbReference>
<keyword evidence="15" id="KW-0503">Monooxygenase</keyword>
<keyword evidence="7" id="KW-0456">Lyase</keyword>
<name>A0A1W0XET1_HYPEX</name>